<dbReference type="Pfam" id="PF21761">
    <property type="entry name" value="RedAm-like_C"/>
    <property type="match status" value="1"/>
</dbReference>
<sequence>MSARTDNPAADLAAATSDTSAAPAVKQPVTVLGLGPMGQALARAFLAAGHPTTVWNRTASRADAVVAEGAVLAASPAEAVRASDLVVVCVLNYDAVFAVLGAAGDDLKGRTVVNLTADTPERARTAAAHAQERGVTYLDGAIMTPVQTIGTPHAVFLYSGPRDAYDTHRPTLDALAGTPTYLGEDHARAASYDVALLDLWWTSVSGLVHSFALARSQGVAAGDLAPFARNIGGLLVSFVDEFARQADAREYPGADSDLTSAATAIAHIAHASEEAGVDASVLRAAQAVADRAVAEGRGTQSTVAMTETLAPGAR</sequence>
<dbReference type="InterPro" id="IPR006115">
    <property type="entry name" value="6PGDH_NADP-bd"/>
</dbReference>
<dbReference type="GO" id="GO:0016491">
    <property type="term" value="F:oxidoreductase activity"/>
    <property type="evidence" value="ECO:0007669"/>
    <property type="project" value="UniProtKB-KW"/>
</dbReference>
<dbReference type="PANTHER" id="PTHR43580:SF2">
    <property type="entry name" value="CYTOKINE-LIKE NUCLEAR FACTOR N-PAC"/>
    <property type="match status" value="1"/>
</dbReference>
<dbReference type="EMBL" id="JBHMCR010000009">
    <property type="protein sequence ID" value="MFB9521903.1"/>
    <property type="molecule type" value="Genomic_DNA"/>
</dbReference>
<reference evidence="5 6" key="1">
    <citation type="submission" date="2024-09" db="EMBL/GenBank/DDBJ databases">
        <authorList>
            <person name="Sun Q."/>
            <person name="Mori K."/>
        </authorList>
    </citation>
    <scope>NUCLEOTIDE SEQUENCE [LARGE SCALE GENOMIC DNA]</scope>
    <source>
        <strain evidence="5 6">JCM 4362</strain>
    </source>
</reference>
<keyword evidence="6" id="KW-1185">Reference proteome</keyword>
<dbReference type="Proteomes" id="UP001589718">
    <property type="component" value="Unassembled WGS sequence"/>
</dbReference>
<dbReference type="Gene3D" id="3.40.50.720">
    <property type="entry name" value="NAD(P)-binding Rossmann-like Domain"/>
    <property type="match status" value="1"/>
</dbReference>
<dbReference type="InterPro" id="IPR013328">
    <property type="entry name" value="6PGD_dom2"/>
</dbReference>
<dbReference type="InterPro" id="IPR051265">
    <property type="entry name" value="HIBADH-related_NP60_sf"/>
</dbReference>
<evidence type="ECO:0000313" key="6">
    <source>
        <dbReference type="Proteomes" id="UP001589718"/>
    </source>
</evidence>
<dbReference type="InterPro" id="IPR036291">
    <property type="entry name" value="NAD(P)-bd_dom_sf"/>
</dbReference>
<dbReference type="InterPro" id="IPR048666">
    <property type="entry name" value="RedAm-like_C"/>
</dbReference>
<dbReference type="EC" id="1.1.-.-" evidence="5"/>
<keyword evidence="2 5" id="KW-0560">Oxidoreductase</keyword>
<evidence type="ECO:0000313" key="5">
    <source>
        <dbReference type="EMBL" id="MFB9521903.1"/>
    </source>
</evidence>
<evidence type="ECO:0000259" key="3">
    <source>
        <dbReference type="Pfam" id="PF03446"/>
    </source>
</evidence>
<dbReference type="PANTHER" id="PTHR43580">
    <property type="entry name" value="OXIDOREDUCTASE GLYR1-RELATED"/>
    <property type="match status" value="1"/>
</dbReference>
<evidence type="ECO:0000259" key="4">
    <source>
        <dbReference type="Pfam" id="PF21761"/>
    </source>
</evidence>
<feature type="domain" description="6-phosphogluconate dehydrogenase NADP-binding" evidence="3">
    <location>
        <begin position="29"/>
        <end position="183"/>
    </location>
</feature>
<dbReference type="SUPFAM" id="SSF51735">
    <property type="entry name" value="NAD(P)-binding Rossmann-fold domains"/>
    <property type="match status" value="1"/>
</dbReference>
<gene>
    <name evidence="5" type="ORF">ACFFTU_18315</name>
</gene>
<dbReference type="InterPro" id="IPR015815">
    <property type="entry name" value="HIBADH-related"/>
</dbReference>
<dbReference type="PIRSF" id="PIRSF000103">
    <property type="entry name" value="HIBADH"/>
    <property type="match status" value="1"/>
</dbReference>
<feature type="domain" description="NADPH-dependent reductive aminase-like C-terminal" evidence="4">
    <location>
        <begin position="185"/>
        <end position="309"/>
    </location>
</feature>
<dbReference type="Gene3D" id="1.10.1040.10">
    <property type="entry name" value="N-(1-d-carboxylethyl)-l-norvaline Dehydrogenase, domain 2"/>
    <property type="match status" value="1"/>
</dbReference>
<proteinExistence type="inferred from homology"/>
<comment type="similarity">
    <text evidence="1">Belongs to the HIBADH-related family.</text>
</comment>
<accession>A0ABV5PGM1</accession>
<evidence type="ECO:0000256" key="1">
    <source>
        <dbReference type="ARBA" id="ARBA00009080"/>
    </source>
</evidence>
<protein>
    <submittedName>
        <fullName evidence="5">NAD(P)-dependent oxidoreductase</fullName>
        <ecNumber evidence="5">1.1.-.-</ecNumber>
    </submittedName>
</protein>
<organism evidence="5 6">
    <name type="scientific">Streptomyces cremeus</name>
    <dbReference type="NCBI Taxonomy" id="66881"/>
    <lineage>
        <taxon>Bacteria</taxon>
        <taxon>Bacillati</taxon>
        <taxon>Actinomycetota</taxon>
        <taxon>Actinomycetes</taxon>
        <taxon>Kitasatosporales</taxon>
        <taxon>Streptomycetaceae</taxon>
        <taxon>Streptomyces</taxon>
    </lineage>
</organism>
<comment type="caution">
    <text evidence="5">The sequence shown here is derived from an EMBL/GenBank/DDBJ whole genome shotgun (WGS) entry which is preliminary data.</text>
</comment>
<dbReference type="Pfam" id="PF03446">
    <property type="entry name" value="NAD_binding_2"/>
    <property type="match status" value="1"/>
</dbReference>
<dbReference type="RefSeq" id="WP_345228656.1">
    <property type="nucleotide sequence ID" value="NZ_BAAAXE010000015.1"/>
</dbReference>
<name>A0ABV5PGM1_STRCM</name>
<evidence type="ECO:0000256" key="2">
    <source>
        <dbReference type="ARBA" id="ARBA00023002"/>
    </source>
</evidence>